<dbReference type="Proteomes" id="UP000286100">
    <property type="component" value="Unassembled WGS sequence"/>
</dbReference>
<name>A0A418W7W6_9SPHN</name>
<dbReference type="PANTHER" id="PTHR34219:SF1">
    <property type="entry name" value="PEPSY DOMAIN-CONTAINING PROTEIN"/>
    <property type="match status" value="1"/>
</dbReference>
<dbReference type="InterPro" id="IPR005625">
    <property type="entry name" value="PepSY-ass_TM"/>
</dbReference>
<evidence type="ECO:0000313" key="2">
    <source>
        <dbReference type="EMBL" id="RJF86089.1"/>
    </source>
</evidence>
<reference evidence="2 3" key="1">
    <citation type="submission" date="2018-09" db="EMBL/GenBank/DDBJ databases">
        <authorList>
            <person name="Zhu H."/>
        </authorList>
    </citation>
    <scope>NUCLEOTIDE SEQUENCE [LARGE SCALE GENOMIC DNA]</scope>
    <source>
        <strain evidence="2 3">K2R01-6</strain>
    </source>
</reference>
<comment type="caution">
    <text evidence="2">The sequence shown here is derived from an EMBL/GenBank/DDBJ whole genome shotgun (WGS) entry which is preliminary data.</text>
</comment>
<feature type="transmembrane region" description="Helical" evidence="1">
    <location>
        <begin position="392"/>
        <end position="419"/>
    </location>
</feature>
<evidence type="ECO:0000313" key="3">
    <source>
        <dbReference type="Proteomes" id="UP000286100"/>
    </source>
</evidence>
<feature type="transmembrane region" description="Helical" evidence="1">
    <location>
        <begin position="140"/>
        <end position="161"/>
    </location>
</feature>
<dbReference type="PANTHER" id="PTHR34219">
    <property type="entry name" value="IRON-REGULATED INNER MEMBRANE PROTEIN-RELATED"/>
    <property type="match status" value="1"/>
</dbReference>
<feature type="transmembrane region" description="Helical" evidence="1">
    <location>
        <begin position="184"/>
        <end position="206"/>
    </location>
</feature>
<keyword evidence="3" id="KW-1185">Reference proteome</keyword>
<keyword evidence="1" id="KW-0472">Membrane</keyword>
<dbReference type="EMBL" id="QYUM01000004">
    <property type="protein sequence ID" value="RJF86089.1"/>
    <property type="molecule type" value="Genomic_DNA"/>
</dbReference>
<protein>
    <submittedName>
        <fullName evidence="2">PepSY domain-containing protein</fullName>
    </submittedName>
</protein>
<gene>
    <name evidence="2" type="ORF">D3876_19905</name>
</gene>
<accession>A0A418W7W6</accession>
<feature type="transmembrane region" description="Helical" evidence="1">
    <location>
        <begin position="15"/>
        <end position="37"/>
    </location>
</feature>
<feature type="transmembrane region" description="Helical" evidence="1">
    <location>
        <begin position="351"/>
        <end position="372"/>
    </location>
</feature>
<sequence length="430" mass="46381">MDTAALYRAVWRWHFYAGLIILPVLVWMAATGALYLYKPEIERAVYGPWTERQYTGDPIPLGEMAESVGLQAKGRVTRIARPADDTASWQMTVERADGERRTVFVDPALGLVMGNIPEGGVMKTVKELHSLIITGPVGNALVEIVAGWTILLCLTGFYLWWPRAGQKALALRGKPTGRLFWRDFHASTGAIAGAVILFLAVTGMPWSGFWGKQLQGAVSATGMGRPAAPGPAPWEHRDHHASAELPWSMQATPAPHGHGEGHIGPDQIAAIAAAHRIGPGWTMVMPSAPGAPWLVTDASPRTADTRVLYVDAASGKVLQDASWANFGGGAKAIEWGIAVHQGEQYGEPNRLVMLAGCIAILLLAASAPILWWKRRFAAPPPARDPARTRGVAAIMLALGALFPLTGATMLAALSGEWLWNKRRKRSHFAT</sequence>
<dbReference type="OrthoDB" id="9791166at2"/>
<organism evidence="2 3">
    <name type="scientific">Sphingomonas cavernae</name>
    <dbReference type="NCBI Taxonomy" id="2320861"/>
    <lineage>
        <taxon>Bacteria</taxon>
        <taxon>Pseudomonadati</taxon>
        <taxon>Pseudomonadota</taxon>
        <taxon>Alphaproteobacteria</taxon>
        <taxon>Sphingomonadales</taxon>
        <taxon>Sphingomonadaceae</taxon>
        <taxon>Sphingomonas</taxon>
    </lineage>
</organism>
<dbReference type="Pfam" id="PF03929">
    <property type="entry name" value="PepSY_TM"/>
    <property type="match status" value="1"/>
</dbReference>
<proteinExistence type="predicted"/>
<evidence type="ECO:0000256" key="1">
    <source>
        <dbReference type="SAM" id="Phobius"/>
    </source>
</evidence>
<keyword evidence="1" id="KW-0812">Transmembrane</keyword>
<keyword evidence="1" id="KW-1133">Transmembrane helix</keyword>
<dbReference type="RefSeq" id="WP_119765471.1">
    <property type="nucleotide sequence ID" value="NZ_QYUM01000004.1"/>
</dbReference>
<dbReference type="AlphaFoldDB" id="A0A418W7W6"/>